<proteinExistence type="predicted"/>
<dbReference type="OrthoDB" id="6161498at2759"/>
<feature type="region of interest" description="Disordered" evidence="1">
    <location>
        <begin position="413"/>
        <end position="491"/>
    </location>
</feature>
<evidence type="ECO:0000313" key="2">
    <source>
        <dbReference type="EMBL" id="CAG2223541.1"/>
    </source>
</evidence>
<feature type="compositionally biased region" description="Acidic residues" evidence="1">
    <location>
        <begin position="724"/>
        <end position="737"/>
    </location>
</feature>
<reference evidence="2" key="1">
    <citation type="submission" date="2021-03" db="EMBL/GenBank/DDBJ databases">
        <authorList>
            <person name="Bekaert M."/>
        </authorList>
    </citation>
    <scope>NUCLEOTIDE SEQUENCE</scope>
</reference>
<name>A0A8S3SZ28_MYTED</name>
<feature type="compositionally biased region" description="Polar residues" evidence="1">
    <location>
        <begin position="704"/>
        <end position="718"/>
    </location>
</feature>
<accession>A0A8S3SZ28</accession>
<feature type="compositionally biased region" description="Acidic residues" evidence="1">
    <location>
        <begin position="681"/>
        <end position="700"/>
    </location>
</feature>
<feature type="compositionally biased region" description="Basic and acidic residues" evidence="1">
    <location>
        <begin position="451"/>
        <end position="471"/>
    </location>
</feature>
<dbReference type="Gene3D" id="2.60.40.4060">
    <property type="entry name" value="Reeler domain"/>
    <property type="match status" value="1"/>
</dbReference>
<organism evidence="2 3">
    <name type="scientific">Mytilus edulis</name>
    <name type="common">Blue mussel</name>
    <dbReference type="NCBI Taxonomy" id="6550"/>
    <lineage>
        <taxon>Eukaryota</taxon>
        <taxon>Metazoa</taxon>
        <taxon>Spiralia</taxon>
        <taxon>Lophotrochozoa</taxon>
        <taxon>Mollusca</taxon>
        <taxon>Bivalvia</taxon>
        <taxon>Autobranchia</taxon>
        <taxon>Pteriomorphia</taxon>
        <taxon>Mytilida</taxon>
        <taxon>Mytiloidea</taxon>
        <taxon>Mytilidae</taxon>
        <taxon>Mytilinae</taxon>
        <taxon>Mytilus</taxon>
    </lineage>
</organism>
<dbReference type="Proteomes" id="UP000683360">
    <property type="component" value="Unassembled WGS sequence"/>
</dbReference>
<feature type="compositionally biased region" description="Basic residues" evidence="1">
    <location>
        <begin position="741"/>
        <end position="770"/>
    </location>
</feature>
<feature type="compositionally biased region" description="Basic and acidic residues" evidence="1">
    <location>
        <begin position="413"/>
        <end position="435"/>
    </location>
</feature>
<dbReference type="EMBL" id="CAJPWZ010001789">
    <property type="protein sequence ID" value="CAG2223541.1"/>
    <property type="molecule type" value="Genomic_DNA"/>
</dbReference>
<comment type="caution">
    <text evidence="2">The sequence shown here is derived from an EMBL/GenBank/DDBJ whole genome shotgun (WGS) entry which is preliminary data.</text>
</comment>
<sequence length="770" mass="89124">MLDLARVWLYFKVTVLSRRTFEVGPIQNQMFLVNTFFLLLVLGIQIQRKGIYARPSSDIRRSCPSTGIPQGSQRGVNVRHDNKPVFKIDVGGIQKHGYESGQQYEVNVLAQDPNTQFGDVLLWLQTESDRCKVGKLGATKGLYLQPENCPHMVFKDTKPAAHKFTFKWTAPACGCILIRARVESADKSVYFMEDEDVVNGYLTKRICPQEGSVTLKQMSKQEKYKLLCEVTDGATADDVARRTYVQTRRKVDFSKMPWIEQEAWILVFDQRIFEVQQCCKMIPSEQENCLSDVRRHRIDKFCAYGESIVPFTDKRRDFMIKRQDECCWRLGEGRYQCFSSGSMMDGTGRHVDAIENMDESDPINDLEDFRTEIGYKLVQSKNDMDDDLQNNRMILTKNEPKNDDNIHSVGKMADKKEIPHDESFSQNKTDDYNELKDDESNENENVDESENLPKEEKQTNNKHKNDLDETTVKLVTSPSRQKKDDITTSTSTFTTETSKVLKRKFQRTKTKLECCDLGKKYGIGYIHGDAWDMCENEAHVTAKQYKAGKRRCKNFFMRCCIEHSKRILTKIRSSTRQIVPRILNYLEILRYFLKVIIPLNGNSKYTYGRKANEVVQLIENLIKKLGNPDSKLAKKLHSPTNGIDNNKEIKRNKLPTTKIKNGISVIDFSSKINNMASETIVDVDDDSDDNEDDTEIDELDETKQIVNENENNEKAITNDNDEKVTDDEGDEDSDDIDDNSRRRRKNKNNRKRRRRNKNKKSRSEKSRKRI</sequence>
<evidence type="ECO:0008006" key="4">
    <source>
        <dbReference type="Google" id="ProtNLM"/>
    </source>
</evidence>
<protein>
    <recommendedName>
        <fullName evidence="4">Reelin domain-containing protein</fullName>
    </recommendedName>
</protein>
<dbReference type="AlphaFoldDB" id="A0A8S3SZ28"/>
<evidence type="ECO:0000256" key="1">
    <source>
        <dbReference type="SAM" id="MobiDB-lite"/>
    </source>
</evidence>
<evidence type="ECO:0000313" key="3">
    <source>
        <dbReference type="Proteomes" id="UP000683360"/>
    </source>
</evidence>
<feature type="compositionally biased region" description="Acidic residues" evidence="1">
    <location>
        <begin position="436"/>
        <end position="450"/>
    </location>
</feature>
<dbReference type="InterPro" id="IPR042307">
    <property type="entry name" value="Reeler_sf"/>
</dbReference>
<keyword evidence="3" id="KW-1185">Reference proteome</keyword>
<gene>
    <name evidence="2" type="ORF">MEDL_36742</name>
</gene>
<feature type="region of interest" description="Disordered" evidence="1">
    <location>
        <begin position="679"/>
        <end position="770"/>
    </location>
</feature>